<protein>
    <recommendedName>
        <fullName evidence="10">Major facilitator superfamily protein</fullName>
    </recommendedName>
</protein>
<dbReference type="GO" id="GO:0022857">
    <property type="term" value="F:transmembrane transporter activity"/>
    <property type="evidence" value="ECO:0007669"/>
    <property type="project" value="InterPro"/>
</dbReference>
<evidence type="ECO:0000313" key="9">
    <source>
        <dbReference type="Proteomes" id="UP000655225"/>
    </source>
</evidence>
<keyword evidence="5 7" id="KW-0472">Membrane</keyword>
<evidence type="ECO:0000313" key="8">
    <source>
        <dbReference type="EMBL" id="KAF8408519.1"/>
    </source>
</evidence>
<evidence type="ECO:0000256" key="6">
    <source>
        <dbReference type="SAM" id="MobiDB-lite"/>
    </source>
</evidence>
<feature type="transmembrane region" description="Helical" evidence="7">
    <location>
        <begin position="333"/>
        <end position="353"/>
    </location>
</feature>
<feature type="transmembrane region" description="Helical" evidence="7">
    <location>
        <begin position="158"/>
        <end position="176"/>
    </location>
</feature>
<evidence type="ECO:0000256" key="4">
    <source>
        <dbReference type="ARBA" id="ARBA00022989"/>
    </source>
</evidence>
<feature type="transmembrane region" description="Helical" evidence="7">
    <location>
        <begin position="495"/>
        <end position="513"/>
    </location>
</feature>
<name>A0A834ZJQ9_TETSI</name>
<feature type="transmembrane region" description="Helical" evidence="7">
    <location>
        <begin position="188"/>
        <end position="208"/>
    </location>
</feature>
<feature type="transmembrane region" description="Helical" evidence="7">
    <location>
        <begin position="615"/>
        <end position="636"/>
    </location>
</feature>
<evidence type="ECO:0000256" key="5">
    <source>
        <dbReference type="ARBA" id="ARBA00023136"/>
    </source>
</evidence>
<dbReference type="Gene3D" id="1.20.1250.20">
    <property type="entry name" value="MFS general substrate transporter like domains"/>
    <property type="match status" value="1"/>
</dbReference>
<comment type="similarity">
    <text evidence="2">Belongs to the major facilitator superfamily. Proton-dependent oligopeptide transporter (POT/PTR) (TC 2.A.17) family.</text>
</comment>
<dbReference type="Proteomes" id="UP000655225">
    <property type="component" value="Unassembled WGS sequence"/>
</dbReference>
<feature type="transmembrane region" description="Helical" evidence="7">
    <location>
        <begin position="453"/>
        <end position="475"/>
    </location>
</feature>
<dbReference type="Pfam" id="PF00854">
    <property type="entry name" value="PTR2"/>
    <property type="match status" value="1"/>
</dbReference>
<evidence type="ECO:0000256" key="2">
    <source>
        <dbReference type="ARBA" id="ARBA00005982"/>
    </source>
</evidence>
<keyword evidence="9" id="KW-1185">Reference proteome</keyword>
<dbReference type="PROSITE" id="PS01022">
    <property type="entry name" value="PTR2_1"/>
    <property type="match status" value="1"/>
</dbReference>
<feature type="transmembrane region" description="Helical" evidence="7">
    <location>
        <begin position="263"/>
        <end position="283"/>
    </location>
</feature>
<feature type="transmembrane region" description="Helical" evidence="7">
    <location>
        <begin position="215"/>
        <end position="238"/>
    </location>
</feature>
<comment type="subcellular location">
    <subcellularLocation>
        <location evidence="1">Membrane</location>
        <topology evidence="1">Multi-pass membrane protein</topology>
    </subcellularLocation>
</comment>
<organism evidence="8 9">
    <name type="scientific">Tetracentron sinense</name>
    <name type="common">Spur-leaf</name>
    <dbReference type="NCBI Taxonomy" id="13715"/>
    <lineage>
        <taxon>Eukaryota</taxon>
        <taxon>Viridiplantae</taxon>
        <taxon>Streptophyta</taxon>
        <taxon>Embryophyta</taxon>
        <taxon>Tracheophyta</taxon>
        <taxon>Spermatophyta</taxon>
        <taxon>Magnoliopsida</taxon>
        <taxon>Trochodendrales</taxon>
        <taxon>Trochodendraceae</taxon>
        <taxon>Tetracentron</taxon>
    </lineage>
</organism>
<dbReference type="InterPro" id="IPR000109">
    <property type="entry name" value="POT_fam"/>
</dbReference>
<keyword evidence="4 7" id="KW-1133">Transmembrane helix</keyword>
<feature type="transmembrane region" description="Helical" evidence="7">
    <location>
        <begin position="662"/>
        <end position="682"/>
    </location>
</feature>
<reference evidence="8 9" key="1">
    <citation type="submission" date="2020-04" db="EMBL/GenBank/DDBJ databases">
        <title>Plant Genome Project.</title>
        <authorList>
            <person name="Zhang R.-G."/>
        </authorList>
    </citation>
    <scope>NUCLEOTIDE SEQUENCE [LARGE SCALE GENOMIC DNA]</scope>
    <source>
        <strain evidence="8">YNK0</strain>
        <tissue evidence="8">Leaf</tissue>
    </source>
</reference>
<dbReference type="CDD" id="cd17351">
    <property type="entry name" value="MFS_NPF"/>
    <property type="match status" value="1"/>
</dbReference>
<feature type="transmembrane region" description="Helical" evidence="7">
    <location>
        <begin position="534"/>
        <end position="551"/>
    </location>
</feature>
<dbReference type="GO" id="GO:0006857">
    <property type="term" value="P:oligopeptide transport"/>
    <property type="evidence" value="ECO:0007669"/>
    <property type="project" value="InterPro"/>
</dbReference>
<evidence type="ECO:0000256" key="1">
    <source>
        <dbReference type="ARBA" id="ARBA00004141"/>
    </source>
</evidence>
<comment type="caution">
    <text evidence="8">The sequence shown here is derived from an EMBL/GenBank/DDBJ whole genome shotgun (WGS) entry which is preliminary data.</text>
</comment>
<keyword evidence="3 7" id="KW-0812">Transmembrane</keyword>
<dbReference type="EMBL" id="JABCRI010000004">
    <property type="protein sequence ID" value="KAF8408519.1"/>
    <property type="molecule type" value="Genomic_DNA"/>
</dbReference>
<feature type="transmembrane region" description="Helical" evidence="7">
    <location>
        <begin position="577"/>
        <end position="603"/>
    </location>
</feature>
<proteinExistence type="inferred from homology"/>
<dbReference type="AlphaFoldDB" id="A0A834ZJQ9"/>
<dbReference type="InterPro" id="IPR018456">
    <property type="entry name" value="PTR2_symporter_CS"/>
</dbReference>
<evidence type="ECO:0000256" key="7">
    <source>
        <dbReference type="SAM" id="Phobius"/>
    </source>
</evidence>
<feature type="compositionally biased region" description="Low complexity" evidence="6">
    <location>
        <begin position="1"/>
        <end position="15"/>
    </location>
</feature>
<feature type="transmembrane region" description="Helical" evidence="7">
    <location>
        <begin position="304"/>
        <end position="327"/>
    </location>
</feature>
<dbReference type="SUPFAM" id="SSF103473">
    <property type="entry name" value="MFS general substrate transporter"/>
    <property type="match status" value="1"/>
</dbReference>
<accession>A0A834ZJQ9</accession>
<dbReference type="InterPro" id="IPR036259">
    <property type="entry name" value="MFS_trans_sf"/>
</dbReference>
<feature type="region of interest" description="Disordered" evidence="6">
    <location>
        <begin position="68"/>
        <end position="94"/>
    </location>
</feature>
<gene>
    <name evidence="8" type="ORF">HHK36_007675</name>
</gene>
<dbReference type="OMA" id="HGFEFNF"/>
<evidence type="ECO:0008006" key="10">
    <source>
        <dbReference type="Google" id="ProtNLM"/>
    </source>
</evidence>
<dbReference type="OrthoDB" id="8904098at2759"/>
<feature type="region of interest" description="Disordered" evidence="6">
    <location>
        <begin position="1"/>
        <end position="23"/>
    </location>
</feature>
<sequence>MPHNEMSVSMNSSESAMGEGRRAMASAGAQELGRHLSMALYAQPPPQGFRITALRGFSQRFRPKLGLSTQGMASREIKSHEDFSETPARLGGSPESFRRKKLGIHFIESDDRRTAIGGGYVGGTTPVNIRGKPITDLSKTGGWMAAFFIFGNEMAERMAYFGLSVNMVAFMFYIMHRPFSSSANAVNNFLGISQASSVLGGFLADAYLGRYWTIAIFTTIYLVGLTGITLAATMNIFVPNQDQCDQFSLLIGTCEPAKPWQMFYLYSVLYVTGFGAAGIRPCVSSFGADQFDERSIDYKSHLDRFFNFFYLSVTIGAIVAFTMVVYIQMQYGWGSAFGSLAIAMGISNMVFFIGTPLYRHRLPGGSPLTRVAQVLVAAFRKRNASFSSSELVGLYEVPGKHSAIKGSGKIAHTDDFRCLDKAALQLKEDSADPSPWRLCTVTQVEEVKILWKLLPIPSCTIMLSVILTEFLTLSVQQAYTLNTHMGHLKLPVTCMPVFPGLSIFLILSLYYSIFVPLSRRITGHPHGASQLQRVGIGLAVSILSVAWAGIFERYRRNYAIKQGYEANFLAAMPNLSAYWLLIQYCLIGIAEVFCIVGLLEFLYQEAPDAMRSIGSAYAAVAGGLGCFAASILNSIIKSITGNPNKGRPSWLSQNINTGRFDYLYWVLTVLSVVNFCAFLFSAQRYKYRTEQGMEMGEQIGTNKTSTPVEGN</sequence>
<evidence type="ECO:0000256" key="3">
    <source>
        <dbReference type="ARBA" id="ARBA00022692"/>
    </source>
</evidence>
<dbReference type="GO" id="GO:0016020">
    <property type="term" value="C:membrane"/>
    <property type="evidence" value="ECO:0007669"/>
    <property type="project" value="UniProtKB-SubCell"/>
</dbReference>
<dbReference type="PANTHER" id="PTHR11654">
    <property type="entry name" value="OLIGOPEPTIDE TRANSPORTER-RELATED"/>
    <property type="match status" value="1"/>
</dbReference>